<proteinExistence type="predicted"/>
<dbReference type="Pfam" id="PF02645">
    <property type="entry name" value="DegV"/>
    <property type="match status" value="1"/>
</dbReference>
<dbReference type="EMBL" id="BDUF01000010">
    <property type="protein sequence ID" value="GAX88890.1"/>
    <property type="molecule type" value="Genomic_DNA"/>
</dbReference>
<dbReference type="InterPro" id="IPR003797">
    <property type="entry name" value="DegV"/>
</dbReference>
<reference evidence="3" key="1">
    <citation type="submission" date="2017-07" db="EMBL/GenBank/DDBJ databases">
        <title>Draft genome sequence of Effusibacillus lacus strain skLN1.</title>
        <authorList>
            <person name="Watanabe M."/>
            <person name="Kojima H."/>
            <person name="Fukui M."/>
        </authorList>
    </citation>
    <scope>NUCLEOTIDE SEQUENCE [LARGE SCALE GENOMIC DNA]</scope>
    <source>
        <strain evidence="3">skLN1</strain>
    </source>
</reference>
<keyword evidence="3" id="KW-1185">Reference proteome</keyword>
<dbReference type="GO" id="GO:0008289">
    <property type="term" value="F:lipid binding"/>
    <property type="evidence" value="ECO:0007669"/>
    <property type="project" value="UniProtKB-KW"/>
</dbReference>
<dbReference type="Gene3D" id="3.30.1180.10">
    <property type="match status" value="1"/>
</dbReference>
<dbReference type="InterPro" id="IPR043168">
    <property type="entry name" value="DegV_C"/>
</dbReference>
<dbReference type="PANTHER" id="PTHR33434:SF2">
    <property type="entry name" value="FATTY ACID-BINDING PROTEIN TM_1468"/>
    <property type="match status" value="1"/>
</dbReference>
<dbReference type="RefSeq" id="WP_165912728.1">
    <property type="nucleotide sequence ID" value="NZ_BDUF01000010.1"/>
</dbReference>
<comment type="caution">
    <text evidence="2">The sequence shown here is derived from an EMBL/GenBank/DDBJ whole genome shotgun (WGS) entry which is preliminary data.</text>
</comment>
<name>A0A292YK87_9BACL</name>
<evidence type="ECO:0000313" key="2">
    <source>
        <dbReference type="EMBL" id="GAX88890.1"/>
    </source>
</evidence>
<protein>
    <recommendedName>
        <fullName evidence="4">Fatty acid-binding protein DegV</fullName>
    </recommendedName>
</protein>
<dbReference type="PANTHER" id="PTHR33434">
    <property type="entry name" value="DEGV DOMAIN-CONTAINING PROTEIN DR_1986-RELATED"/>
    <property type="match status" value="1"/>
</dbReference>
<dbReference type="Proteomes" id="UP000217785">
    <property type="component" value="Unassembled WGS sequence"/>
</dbReference>
<dbReference type="Gene3D" id="3.40.50.10170">
    <property type="match status" value="1"/>
</dbReference>
<dbReference type="AlphaFoldDB" id="A0A292YK87"/>
<evidence type="ECO:0000313" key="3">
    <source>
        <dbReference type="Proteomes" id="UP000217785"/>
    </source>
</evidence>
<evidence type="ECO:0000256" key="1">
    <source>
        <dbReference type="ARBA" id="ARBA00023121"/>
    </source>
</evidence>
<dbReference type="InterPro" id="IPR050270">
    <property type="entry name" value="DegV_domain_contain"/>
</dbReference>
<gene>
    <name evidence="2" type="ORF">EFBL_0504</name>
</gene>
<dbReference type="PROSITE" id="PS51482">
    <property type="entry name" value="DEGV"/>
    <property type="match status" value="1"/>
</dbReference>
<accession>A0A292YK87</accession>
<dbReference type="SUPFAM" id="SSF82549">
    <property type="entry name" value="DAK1/DegV-like"/>
    <property type="match status" value="1"/>
</dbReference>
<keyword evidence="1" id="KW-0446">Lipid-binding</keyword>
<sequence>MAKIAIVTDSTAHLSDDYIERHQITVVPLSVNFGTESRREGIEIRADEFYQMLPGLKELPTTSQPAVGEFVQAFEKLLETHDSIIGAFLSANLSGTFSTARTAAGMVEGDITVIDSKITSFPLESMIREAVEMRDAGKSKEEIAARLQYIADNNRGYFVVDSLNHLHKGGRISGVSALLGSLLQVKPIIHVTRDGKLDLFDKVRTQRKALDRIVELFRADKEAKPGQPSRFSVVYTDRPEEAKQFQERIGNEFPDLDPQLTQLSPVIGTHVGPGMLAITYYMG</sequence>
<dbReference type="NCBIfam" id="TIGR00762">
    <property type="entry name" value="DegV"/>
    <property type="match status" value="1"/>
</dbReference>
<organism evidence="2 3">
    <name type="scientific">Effusibacillus lacus</name>
    <dbReference type="NCBI Taxonomy" id="1348429"/>
    <lineage>
        <taxon>Bacteria</taxon>
        <taxon>Bacillati</taxon>
        <taxon>Bacillota</taxon>
        <taxon>Bacilli</taxon>
        <taxon>Bacillales</taxon>
        <taxon>Alicyclobacillaceae</taxon>
        <taxon>Effusibacillus</taxon>
    </lineage>
</organism>
<evidence type="ECO:0008006" key="4">
    <source>
        <dbReference type="Google" id="ProtNLM"/>
    </source>
</evidence>